<keyword evidence="2" id="KW-1185">Reference proteome</keyword>
<dbReference type="HOGENOM" id="CLU_3358697_0_0_11"/>
<reference evidence="1 2" key="1">
    <citation type="submission" date="2013-02" db="EMBL/GenBank/DDBJ databases">
        <title>Draft Genome Sequence of Streptomyces afghaniensis, Which Produces Compounds of the Julimycin B-Complex.</title>
        <authorList>
            <person name="Gruening B.A."/>
            <person name="Praeg A."/>
            <person name="Erxleben A."/>
            <person name="Guenther S."/>
            <person name="Fiedler H.-P."/>
            <person name="Goodfellow M."/>
            <person name="Mueller M."/>
        </authorList>
    </citation>
    <scope>NUCLEOTIDE SEQUENCE [LARGE SCALE GENOMIC DNA]</scope>
    <source>
        <strain evidence="1 2">772</strain>
    </source>
</reference>
<dbReference type="Proteomes" id="UP000015001">
    <property type="component" value="Unassembled WGS sequence"/>
</dbReference>
<evidence type="ECO:0000313" key="2">
    <source>
        <dbReference type="Proteomes" id="UP000015001"/>
    </source>
</evidence>
<accession>S4N4C8</accession>
<sequence length="36" mass="4116">MHDLGTTVLLAEHRLERVIQYADQVVLLPARASRRS</sequence>
<dbReference type="AlphaFoldDB" id="S4N4C8"/>
<organism evidence="1 2">
    <name type="scientific">Streptomyces afghaniensis 772</name>
    <dbReference type="NCBI Taxonomy" id="1283301"/>
    <lineage>
        <taxon>Bacteria</taxon>
        <taxon>Bacillati</taxon>
        <taxon>Actinomycetota</taxon>
        <taxon>Actinomycetes</taxon>
        <taxon>Kitasatosporales</taxon>
        <taxon>Streptomycetaceae</taxon>
        <taxon>Streptomyces</taxon>
    </lineage>
</organism>
<protein>
    <submittedName>
        <fullName evidence="1">Putative ABC transporter ATP-binding protein</fullName>
    </submittedName>
</protein>
<comment type="caution">
    <text evidence="1">The sequence shown here is derived from an EMBL/GenBank/DDBJ whole genome shotgun (WGS) entry which is preliminary data.</text>
</comment>
<evidence type="ECO:0000313" key="1">
    <source>
        <dbReference type="EMBL" id="EPJ42907.1"/>
    </source>
</evidence>
<keyword evidence="1" id="KW-0067">ATP-binding</keyword>
<dbReference type="EMBL" id="AOPY01000245">
    <property type="protein sequence ID" value="EPJ42907.1"/>
    <property type="molecule type" value="Genomic_DNA"/>
</dbReference>
<gene>
    <name evidence="1" type="ORF">STAFG_0037</name>
</gene>
<keyword evidence="1" id="KW-0547">Nucleotide-binding</keyword>
<proteinExistence type="predicted"/>
<dbReference type="GO" id="GO:0005524">
    <property type="term" value="F:ATP binding"/>
    <property type="evidence" value="ECO:0007669"/>
    <property type="project" value="UniProtKB-KW"/>
</dbReference>
<name>S4N4C8_9ACTN</name>